<dbReference type="Proteomes" id="UP001642409">
    <property type="component" value="Unassembled WGS sequence"/>
</dbReference>
<dbReference type="Gene3D" id="1.20.58.1880">
    <property type="match status" value="1"/>
</dbReference>
<dbReference type="InterPro" id="IPR001005">
    <property type="entry name" value="SANT/Myb"/>
</dbReference>
<comment type="caution">
    <text evidence="3">The sequence shown here is derived from an EMBL/GenBank/DDBJ whole genome shotgun (WGS) entry which is preliminary data.</text>
</comment>
<proteinExistence type="predicted"/>
<evidence type="ECO:0000259" key="2">
    <source>
        <dbReference type="SMART" id="SM00717"/>
    </source>
</evidence>
<protein>
    <submittedName>
        <fullName evidence="3">SANT/Myb_domain</fullName>
    </submittedName>
</protein>
<gene>
    <name evidence="3" type="ORF">HINF_LOCUS1436</name>
</gene>
<dbReference type="SUPFAM" id="SSF46689">
    <property type="entry name" value="Homeodomain-like"/>
    <property type="match status" value="1"/>
</dbReference>
<dbReference type="CDD" id="cd00167">
    <property type="entry name" value="SANT"/>
    <property type="match status" value="1"/>
</dbReference>
<feature type="compositionally biased region" description="Low complexity" evidence="1">
    <location>
        <begin position="66"/>
        <end position="94"/>
    </location>
</feature>
<evidence type="ECO:0000256" key="1">
    <source>
        <dbReference type="SAM" id="MobiDB-lite"/>
    </source>
</evidence>
<feature type="compositionally biased region" description="Polar residues" evidence="1">
    <location>
        <begin position="41"/>
        <end position="50"/>
    </location>
</feature>
<evidence type="ECO:0000313" key="4">
    <source>
        <dbReference type="Proteomes" id="UP001642409"/>
    </source>
</evidence>
<dbReference type="EMBL" id="CAXDID020000002">
    <property type="protein sequence ID" value="CAL5971496.1"/>
    <property type="molecule type" value="Genomic_DNA"/>
</dbReference>
<evidence type="ECO:0000313" key="3">
    <source>
        <dbReference type="EMBL" id="CAL5971496.1"/>
    </source>
</evidence>
<organism evidence="3 4">
    <name type="scientific">Hexamita inflata</name>
    <dbReference type="NCBI Taxonomy" id="28002"/>
    <lineage>
        <taxon>Eukaryota</taxon>
        <taxon>Metamonada</taxon>
        <taxon>Diplomonadida</taxon>
        <taxon>Hexamitidae</taxon>
        <taxon>Hexamitinae</taxon>
        <taxon>Hexamita</taxon>
    </lineage>
</organism>
<dbReference type="Pfam" id="PF13921">
    <property type="entry name" value="Myb_DNA-bind_6"/>
    <property type="match status" value="1"/>
</dbReference>
<sequence length="117" mass="14238">MKITQPWTSEDLELLHYLMKKYHTDFRQIAIEMNRTYSQVRSQYYNQHRQPNNHHKKIQPQTANEQNSQDKSSTSRSDQKSSQQDNQNEENYNNENKDDMKQTQQLINELLNFFKQK</sequence>
<reference evidence="3 4" key="1">
    <citation type="submission" date="2024-07" db="EMBL/GenBank/DDBJ databases">
        <authorList>
            <person name="Akdeniz Z."/>
        </authorList>
    </citation>
    <scope>NUCLEOTIDE SEQUENCE [LARGE SCALE GENOMIC DNA]</scope>
</reference>
<keyword evidence="4" id="KW-1185">Reference proteome</keyword>
<accession>A0ABP1GJU5</accession>
<dbReference type="SMART" id="SM00717">
    <property type="entry name" value="SANT"/>
    <property type="match status" value="1"/>
</dbReference>
<dbReference type="InterPro" id="IPR009057">
    <property type="entry name" value="Homeodomain-like_sf"/>
</dbReference>
<feature type="domain" description="Myb-like" evidence="2">
    <location>
        <begin position="3"/>
        <end position="50"/>
    </location>
</feature>
<name>A0ABP1GJU5_9EUKA</name>
<feature type="region of interest" description="Disordered" evidence="1">
    <location>
        <begin position="41"/>
        <end position="104"/>
    </location>
</feature>